<name>A0A922MKS2_SPOEX</name>
<accession>A0A922MKS2</accession>
<evidence type="ECO:0000313" key="2">
    <source>
        <dbReference type="Proteomes" id="UP000814243"/>
    </source>
</evidence>
<dbReference type="Proteomes" id="UP000814243">
    <property type="component" value="Unassembled WGS sequence"/>
</dbReference>
<dbReference type="Gene3D" id="2.60.120.200">
    <property type="match status" value="1"/>
</dbReference>
<evidence type="ECO:0000313" key="1">
    <source>
        <dbReference type="EMBL" id="KAH9638235.1"/>
    </source>
</evidence>
<gene>
    <name evidence="1" type="ORF">HF086_013673</name>
</gene>
<comment type="caution">
    <text evidence="1">The sequence shown here is derived from an EMBL/GenBank/DDBJ whole genome shotgun (WGS) entry which is preliminary data.</text>
</comment>
<proteinExistence type="predicted"/>
<reference evidence="1" key="1">
    <citation type="journal article" date="2021" name="G3 (Bethesda)">
        <title>Genome and transcriptome analysis of the beet armyworm Spodoptera exigua reveals targets for pest control. .</title>
        <authorList>
            <person name="Simon S."/>
            <person name="Breeschoten T."/>
            <person name="Jansen H.J."/>
            <person name="Dirks R.P."/>
            <person name="Schranz M.E."/>
            <person name="Ros V.I.D."/>
        </authorList>
    </citation>
    <scope>NUCLEOTIDE SEQUENCE</scope>
    <source>
        <strain evidence="1">TB_SE_WUR_2020</strain>
    </source>
</reference>
<dbReference type="AlphaFoldDB" id="A0A922MKS2"/>
<sequence length="146" mass="15916">MTMTICLHDYVCIVYVSITGESRSLQVEGAVFERAAELLRHSPEFTVLASLRQEPANSGTILSFSHGYNSGSGWRPRDSGVAVSGEWRGRAAAEAPLRTVSSRSQHRCAHACLRLARRHACAPLGENHVSWNVLCLGMSSSIHPLT</sequence>
<protein>
    <submittedName>
        <fullName evidence="1">Uncharacterized protein</fullName>
    </submittedName>
</protein>
<dbReference type="EMBL" id="JACEFF010000408">
    <property type="protein sequence ID" value="KAH9638235.1"/>
    <property type="molecule type" value="Genomic_DNA"/>
</dbReference>
<organism evidence="1 2">
    <name type="scientific">Spodoptera exigua</name>
    <name type="common">Beet armyworm</name>
    <name type="synonym">Noctua fulgens</name>
    <dbReference type="NCBI Taxonomy" id="7107"/>
    <lineage>
        <taxon>Eukaryota</taxon>
        <taxon>Metazoa</taxon>
        <taxon>Ecdysozoa</taxon>
        <taxon>Arthropoda</taxon>
        <taxon>Hexapoda</taxon>
        <taxon>Insecta</taxon>
        <taxon>Pterygota</taxon>
        <taxon>Neoptera</taxon>
        <taxon>Endopterygota</taxon>
        <taxon>Lepidoptera</taxon>
        <taxon>Glossata</taxon>
        <taxon>Ditrysia</taxon>
        <taxon>Noctuoidea</taxon>
        <taxon>Noctuidae</taxon>
        <taxon>Amphipyrinae</taxon>
        <taxon>Spodoptera</taxon>
    </lineage>
</organism>